<dbReference type="InterPro" id="IPR036249">
    <property type="entry name" value="Thioredoxin-like_sf"/>
</dbReference>
<evidence type="ECO:0000313" key="1">
    <source>
        <dbReference type="EMBL" id="MBD1261279.1"/>
    </source>
</evidence>
<sequence>MNKSLLYLFLIFLAGCSDSEKISPRVFFGGEIVNPTSKYVVLYKGDVVIDSSALDTNNMFSLQLDSIQDGLYYFKHAPEYQNVYLKKGDSLLIRLNTVDFDESLVFSGKGEEVNNFMMEVYLTKEHEKRIVDDYYWLNPAEFSRKIDSLQQQKLDLLSDLNIDFSLTDKELEIAKADIIYNYAMFKERYPFKHKRLAKAKKVPKLDEDYYAYRKNLTYNNEDFTYLRPYYEFMVNHFGNLSYMSCTHGCDIKDKMAKNHLHFNKHKLKLIDSLVVEKQLKDNLFRNVAVDYLLKVHDTEENNKIFMEVFRALSGDNRHMDEVNDLYSGIRNIQPHKRIPSIDLTDYSGDQVSLTTIAKDRKTVFYFWSASNKKHLNDIAKRIHYLSQHEPKYNFVGINVQTNLDEWKSLVKVKGFDPNNQYRSDNFEKLTKTLIIYPMNKCIITDNEIIVDAFGDIYHSFK</sequence>
<evidence type="ECO:0000313" key="4">
    <source>
        <dbReference type="Proteomes" id="UP000651837"/>
    </source>
</evidence>
<gene>
    <name evidence="1" type="ORF">HZY62_11810</name>
    <name evidence="2" type="ORF">LX92_02044</name>
</gene>
<accession>A0A316E1Z3</accession>
<dbReference type="PROSITE" id="PS51257">
    <property type="entry name" value="PROKAR_LIPOPROTEIN"/>
    <property type="match status" value="1"/>
</dbReference>
<protein>
    <submittedName>
        <fullName evidence="1">Transaldolase</fullName>
    </submittedName>
</protein>
<comment type="caution">
    <text evidence="2">The sequence shown here is derived from an EMBL/GenBank/DDBJ whole genome shotgun (WGS) entry which is preliminary data.</text>
</comment>
<keyword evidence="4" id="KW-1185">Reference proteome</keyword>
<evidence type="ECO:0000313" key="2">
    <source>
        <dbReference type="EMBL" id="PWK23479.1"/>
    </source>
</evidence>
<dbReference type="Proteomes" id="UP000245667">
    <property type="component" value="Unassembled WGS sequence"/>
</dbReference>
<reference evidence="2 3" key="1">
    <citation type="submission" date="2018-05" db="EMBL/GenBank/DDBJ databases">
        <title>Genomic Encyclopedia of Archaeal and Bacterial Type Strains, Phase II (KMG-II): from individual species to whole genera.</title>
        <authorList>
            <person name="Goeker M."/>
        </authorList>
    </citation>
    <scope>NUCLEOTIDE SEQUENCE [LARGE SCALE GENOMIC DNA]</scope>
    <source>
        <strain evidence="2 3">DSM 23514</strain>
    </source>
</reference>
<dbReference type="OrthoDB" id="1146847at2"/>
<dbReference type="AlphaFoldDB" id="A0A316E1Z3"/>
<dbReference type="SUPFAM" id="SSF52833">
    <property type="entry name" value="Thioredoxin-like"/>
    <property type="match status" value="1"/>
</dbReference>
<name>A0A316E1Z3_9FLAO</name>
<dbReference type="RefSeq" id="WP_109650200.1">
    <property type="nucleotide sequence ID" value="NZ_JACWLN010000004.1"/>
</dbReference>
<organism evidence="2 3">
    <name type="scientific">Maribacter polysiphoniae</name>
    <dbReference type="NCBI Taxonomy" id="429344"/>
    <lineage>
        <taxon>Bacteria</taxon>
        <taxon>Pseudomonadati</taxon>
        <taxon>Bacteroidota</taxon>
        <taxon>Flavobacteriia</taxon>
        <taxon>Flavobacteriales</taxon>
        <taxon>Flavobacteriaceae</taxon>
        <taxon>Maribacter</taxon>
    </lineage>
</organism>
<dbReference type="EMBL" id="QGGQ01000004">
    <property type="protein sequence ID" value="PWK23479.1"/>
    <property type="molecule type" value="Genomic_DNA"/>
</dbReference>
<dbReference type="Proteomes" id="UP000651837">
    <property type="component" value="Unassembled WGS sequence"/>
</dbReference>
<dbReference type="Gene3D" id="3.40.30.10">
    <property type="entry name" value="Glutaredoxin"/>
    <property type="match status" value="1"/>
</dbReference>
<evidence type="ECO:0000313" key="3">
    <source>
        <dbReference type="Proteomes" id="UP000245667"/>
    </source>
</evidence>
<dbReference type="EMBL" id="JACWLN010000004">
    <property type="protein sequence ID" value="MBD1261279.1"/>
    <property type="molecule type" value="Genomic_DNA"/>
</dbReference>
<reference evidence="1 4" key="2">
    <citation type="submission" date="2020-07" db="EMBL/GenBank/DDBJ databases">
        <title>The draft genome sequence of Maribacter polysiphoniae KCTC 22021.</title>
        <authorList>
            <person name="Mu L."/>
        </authorList>
    </citation>
    <scope>NUCLEOTIDE SEQUENCE [LARGE SCALE GENOMIC DNA]</scope>
    <source>
        <strain evidence="1 4">KCTC 22021</strain>
    </source>
</reference>
<proteinExistence type="predicted"/>